<feature type="region of interest" description="Disordered" evidence="1">
    <location>
        <begin position="86"/>
        <end position="112"/>
    </location>
</feature>
<evidence type="ECO:0000256" key="1">
    <source>
        <dbReference type="SAM" id="MobiDB-lite"/>
    </source>
</evidence>
<sequence>MLSPLADEQDPVRRKRYDQVEQTAVGVGIAVAVGVGIGVGTIVGTIFGVAVAIGVAITKRDHCEAIVVELVGSRCCRRHHLHQPLASRAGTSGQQENPEHVERIPDEQDPVRRKRYDQGNHECEVLGHGPEAAESAYAWDRCDKNSGHIDFIPVPNFCLDHLPEWCRSSSVLDYVIAICALTVRLRVSYTSKGRPEGYTFSKDRGSDILHTGTGWVHNVVPGEGFCQCPKCCQSSSPCQTWFLVFIKTACHVVFNTEEAQSTKIDFFYDDKTSKIETYWGQGVSDKNEQSDNCTIFFATHNVALAEQLQQCIRRTETQVFRPDHSRFFSRWHCSCIIVSHPHGQPKHVTLGKIKLWPSATLEFRKNFVYTTDTCPGSSGAPVVVFEFMELPELDCETRTSHPHLPALNGLKNRIAYGLDDTITTKGLTLRICCKSPSFYQIKKALVAESLGTFLPQL</sequence>
<organism evidence="3 4">
    <name type="scientific">Plakobranchus ocellatus</name>
    <dbReference type="NCBI Taxonomy" id="259542"/>
    <lineage>
        <taxon>Eukaryota</taxon>
        <taxon>Metazoa</taxon>
        <taxon>Spiralia</taxon>
        <taxon>Lophotrochozoa</taxon>
        <taxon>Mollusca</taxon>
        <taxon>Gastropoda</taxon>
        <taxon>Heterobranchia</taxon>
        <taxon>Euthyneura</taxon>
        <taxon>Panpulmonata</taxon>
        <taxon>Sacoglossa</taxon>
        <taxon>Placobranchoidea</taxon>
        <taxon>Plakobranchidae</taxon>
        <taxon>Plakobranchus</taxon>
    </lineage>
</organism>
<proteinExistence type="predicted"/>
<keyword evidence="2" id="KW-1133">Transmembrane helix</keyword>
<comment type="caution">
    <text evidence="3">The sequence shown here is derived from an EMBL/GenBank/DDBJ whole genome shotgun (WGS) entry which is preliminary data.</text>
</comment>
<keyword evidence="2" id="KW-0812">Transmembrane</keyword>
<dbReference type="EMBL" id="BLXT01005203">
    <property type="protein sequence ID" value="GFO20795.1"/>
    <property type="molecule type" value="Genomic_DNA"/>
</dbReference>
<evidence type="ECO:0000313" key="4">
    <source>
        <dbReference type="Proteomes" id="UP000735302"/>
    </source>
</evidence>
<feature type="compositionally biased region" description="Basic and acidic residues" evidence="1">
    <location>
        <begin position="97"/>
        <end position="112"/>
    </location>
</feature>
<reference evidence="3 4" key="1">
    <citation type="journal article" date="2021" name="Elife">
        <title>Chloroplast acquisition without the gene transfer in kleptoplastic sea slugs, Plakobranchus ocellatus.</title>
        <authorList>
            <person name="Maeda T."/>
            <person name="Takahashi S."/>
            <person name="Yoshida T."/>
            <person name="Shimamura S."/>
            <person name="Takaki Y."/>
            <person name="Nagai Y."/>
            <person name="Toyoda A."/>
            <person name="Suzuki Y."/>
            <person name="Arimoto A."/>
            <person name="Ishii H."/>
            <person name="Satoh N."/>
            <person name="Nishiyama T."/>
            <person name="Hasebe M."/>
            <person name="Maruyama T."/>
            <person name="Minagawa J."/>
            <person name="Obokata J."/>
            <person name="Shigenobu S."/>
        </authorList>
    </citation>
    <scope>NUCLEOTIDE SEQUENCE [LARGE SCALE GENOMIC DNA]</scope>
</reference>
<gene>
    <name evidence="3" type="ORF">PoB_004730000</name>
</gene>
<keyword evidence="4" id="KW-1185">Reference proteome</keyword>
<protein>
    <submittedName>
        <fullName evidence="3">Uncharacterized protein</fullName>
    </submittedName>
</protein>
<dbReference type="AlphaFoldDB" id="A0AAV4BMY5"/>
<dbReference type="SUPFAM" id="SSF50494">
    <property type="entry name" value="Trypsin-like serine proteases"/>
    <property type="match status" value="1"/>
</dbReference>
<feature type="transmembrane region" description="Helical" evidence="2">
    <location>
        <begin position="24"/>
        <end position="57"/>
    </location>
</feature>
<name>A0AAV4BMY5_9GAST</name>
<dbReference type="Proteomes" id="UP000735302">
    <property type="component" value="Unassembled WGS sequence"/>
</dbReference>
<evidence type="ECO:0000256" key="2">
    <source>
        <dbReference type="SAM" id="Phobius"/>
    </source>
</evidence>
<keyword evidence="2" id="KW-0472">Membrane</keyword>
<evidence type="ECO:0000313" key="3">
    <source>
        <dbReference type="EMBL" id="GFO20795.1"/>
    </source>
</evidence>
<dbReference type="InterPro" id="IPR009003">
    <property type="entry name" value="Peptidase_S1_PA"/>
</dbReference>
<accession>A0AAV4BMY5</accession>